<sequence>MISDSGINAAISAFIRHSELGSIKYVSKDNKISMEIIIKGYIEDKQKQQFIHKTYEALNLFYQLQQIKTDHLQIKFIAYADISIITLIRDDRSLCEEEIDLFVTLTEMEFSARLLNDENEAVSYQDIQQAVIDNIKYKIRPDQKVIAYRDQGKMFIFNQ</sequence>
<proteinExistence type="predicted"/>
<reference evidence="1 2" key="1">
    <citation type="submission" date="2015-03" db="EMBL/GenBank/DDBJ databases">
        <authorList>
            <person name="Murphy D."/>
        </authorList>
    </citation>
    <scope>NUCLEOTIDE SEQUENCE [LARGE SCALE GENOMIC DNA]</scope>
    <source>
        <strain evidence="1 2">OL-4</strain>
    </source>
</reference>
<keyword evidence="2" id="KW-1185">Reference proteome</keyword>
<dbReference type="Proteomes" id="UP000045545">
    <property type="component" value="Unassembled WGS sequence"/>
</dbReference>
<dbReference type="STRING" id="690567.1822"/>
<dbReference type="RefSeq" id="WP_046497950.1">
    <property type="nucleotide sequence ID" value="NZ_CGIH01000029.1"/>
</dbReference>
<gene>
    <name evidence="1" type="ORF">1822</name>
</gene>
<protein>
    <submittedName>
        <fullName evidence="1">Uncharacterized</fullName>
    </submittedName>
</protein>
<dbReference type="AlphaFoldDB" id="A0A0E4GCD1"/>
<accession>A0A0E4GCD1</accession>
<evidence type="ECO:0000313" key="1">
    <source>
        <dbReference type="EMBL" id="CFX76413.1"/>
    </source>
</evidence>
<name>A0A0E4GCD1_9FIRM</name>
<dbReference type="OrthoDB" id="2381281at2"/>
<dbReference type="EMBL" id="CGIH01000029">
    <property type="protein sequence ID" value="CFX76413.1"/>
    <property type="molecule type" value="Genomic_DNA"/>
</dbReference>
<evidence type="ECO:0000313" key="2">
    <source>
        <dbReference type="Proteomes" id="UP000045545"/>
    </source>
</evidence>
<organism evidence="1 2">
    <name type="scientific">Syntrophomonas zehnderi OL-4</name>
    <dbReference type="NCBI Taxonomy" id="690567"/>
    <lineage>
        <taxon>Bacteria</taxon>
        <taxon>Bacillati</taxon>
        <taxon>Bacillota</taxon>
        <taxon>Clostridia</taxon>
        <taxon>Eubacteriales</taxon>
        <taxon>Syntrophomonadaceae</taxon>
        <taxon>Syntrophomonas</taxon>
    </lineage>
</organism>